<keyword evidence="3" id="KW-1185">Reference proteome</keyword>
<sequence>MRLKSYQKDPSQNYSAEELLAMEITEDLLYIAIITLLIVALIVLLSDLYLIAIIVRFKKLRTRLNIFIVFYAVAHINSLLIDVLYVGLAGFAMSFIYYSLTLLAIDWYVRSYHQMFFNQYGTVFIVGIGMGFLATSIISTLLIMFLSTDNLKPSDLCELVSFVFSCTILLGISILRRIKQPVINIGKTVYAITVPQVLFFISAITYILQFAISFLSRSAHMEFIIILQALNGCVIITETLVMLFLLSKLNKHFKMAHRRCFKQSGPNDYSDDDLDSISHSEVPESNIAFNRNAELVEMQI</sequence>
<keyword evidence="1" id="KW-0472">Membrane</keyword>
<dbReference type="AlphaFoldDB" id="A0AAR5P5Y1"/>
<dbReference type="EnsemblMetazoa" id="XM_019900959.1">
    <property type="protein sequence ID" value="XP_019756518.1"/>
    <property type="gene ID" value="LOC109535132"/>
</dbReference>
<feature type="transmembrane region" description="Helical" evidence="1">
    <location>
        <begin position="121"/>
        <end position="147"/>
    </location>
</feature>
<evidence type="ECO:0000313" key="2">
    <source>
        <dbReference type="EnsemblMetazoa" id="XP_019756518.1"/>
    </source>
</evidence>
<dbReference type="GeneID" id="109535132"/>
<feature type="transmembrane region" description="Helical" evidence="1">
    <location>
        <begin position="91"/>
        <end position="109"/>
    </location>
</feature>
<reference evidence="3" key="1">
    <citation type="journal article" date="2013" name="Genome Biol.">
        <title>Draft genome of the mountain pine beetle, Dendroctonus ponderosae Hopkins, a major forest pest.</title>
        <authorList>
            <person name="Keeling C.I."/>
            <person name="Yuen M.M."/>
            <person name="Liao N.Y."/>
            <person name="Docking T.R."/>
            <person name="Chan S.K."/>
            <person name="Taylor G.A."/>
            <person name="Palmquist D.L."/>
            <person name="Jackman S.D."/>
            <person name="Nguyen A."/>
            <person name="Li M."/>
            <person name="Henderson H."/>
            <person name="Janes J.K."/>
            <person name="Zhao Y."/>
            <person name="Pandoh P."/>
            <person name="Moore R."/>
            <person name="Sperling F.A."/>
            <person name="Huber D.P."/>
            <person name="Birol I."/>
            <person name="Jones S.J."/>
            <person name="Bohlmann J."/>
        </authorList>
    </citation>
    <scope>NUCLEOTIDE SEQUENCE</scope>
</reference>
<evidence type="ECO:0000256" key="1">
    <source>
        <dbReference type="SAM" id="Phobius"/>
    </source>
</evidence>
<protein>
    <recommendedName>
        <fullName evidence="4">G-protein coupled receptors family 1 profile domain-containing protein</fullName>
    </recommendedName>
</protein>
<feature type="transmembrane region" description="Helical" evidence="1">
    <location>
        <begin position="224"/>
        <end position="246"/>
    </location>
</feature>
<feature type="transmembrane region" description="Helical" evidence="1">
    <location>
        <begin position="188"/>
        <end position="212"/>
    </location>
</feature>
<feature type="transmembrane region" description="Helical" evidence="1">
    <location>
        <begin position="28"/>
        <end position="52"/>
    </location>
</feature>
<organism evidence="2 3">
    <name type="scientific">Dendroctonus ponderosae</name>
    <name type="common">Mountain pine beetle</name>
    <dbReference type="NCBI Taxonomy" id="77166"/>
    <lineage>
        <taxon>Eukaryota</taxon>
        <taxon>Metazoa</taxon>
        <taxon>Ecdysozoa</taxon>
        <taxon>Arthropoda</taxon>
        <taxon>Hexapoda</taxon>
        <taxon>Insecta</taxon>
        <taxon>Pterygota</taxon>
        <taxon>Neoptera</taxon>
        <taxon>Endopterygota</taxon>
        <taxon>Coleoptera</taxon>
        <taxon>Polyphaga</taxon>
        <taxon>Cucujiformia</taxon>
        <taxon>Curculionidae</taxon>
        <taxon>Scolytinae</taxon>
        <taxon>Dendroctonus</taxon>
    </lineage>
</organism>
<dbReference type="SUPFAM" id="SSF81321">
    <property type="entry name" value="Family A G protein-coupled receptor-like"/>
    <property type="match status" value="1"/>
</dbReference>
<feature type="transmembrane region" description="Helical" evidence="1">
    <location>
        <begin position="64"/>
        <end position="85"/>
    </location>
</feature>
<keyword evidence="1" id="KW-1133">Transmembrane helix</keyword>
<dbReference type="KEGG" id="dpa:109535132"/>
<dbReference type="Proteomes" id="UP000019118">
    <property type="component" value="Unassembled WGS sequence"/>
</dbReference>
<accession>A0AAR5P5Y1</accession>
<evidence type="ECO:0008006" key="4">
    <source>
        <dbReference type="Google" id="ProtNLM"/>
    </source>
</evidence>
<reference evidence="2" key="2">
    <citation type="submission" date="2024-08" db="UniProtKB">
        <authorList>
            <consortium name="EnsemblMetazoa"/>
        </authorList>
    </citation>
    <scope>IDENTIFICATION</scope>
</reference>
<keyword evidence="1" id="KW-0812">Transmembrane</keyword>
<proteinExistence type="predicted"/>
<evidence type="ECO:0000313" key="3">
    <source>
        <dbReference type="Proteomes" id="UP000019118"/>
    </source>
</evidence>
<name>A0AAR5P5Y1_DENPD</name>
<feature type="transmembrane region" description="Helical" evidence="1">
    <location>
        <begin position="159"/>
        <end position="176"/>
    </location>
</feature>